<evidence type="ECO:0000313" key="4">
    <source>
        <dbReference type="EMBL" id="CAB4211282.1"/>
    </source>
</evidence>
<accession>A0A6J5Q232</accession>
<evidence type="ECO:0000313" key="3">
    <source>
        <dbReference type="EMBL" id="CAB4197349.1"/>
    </source>
</evidence>
<name>A0A6J5Q232_9CAUD</name>
<gene>
    <name evidence="2" type="ORF">UFOVP1076_20</name>
    <name evidence="3" type="ORF">UFOVP1314_3</name>
    <name evidence="4" type="ORF">UFOVP1427_7</name>
    <name evidence="5" type="ORF">UFOVP1523_11</name>
    <name evidence="1" type="ORF">UFOVP991_20</name>
</gene>
<protein>
    <submittedName>
        <fullName evidence="1">Uncharacterized protein</fullName>
    </submittedName>
</protein>
<sequence>MKTSRDQNRIVHSVELRRYNQRKGLLNRLDCELELTNDPSRIDRIRWLMARVQNTEEVFTDLEAC</sequence>
<dbReference type="EMBL" id="LR797025">
    <property type="protein sequence ID" value="CAB4182707.1"/>
    <property type="molecule type" value="Genomic_DNA"/>
</dbReference>
<dbReference type="EMBL" id="LR798456">
    <property type="protein sequence ID" value="CAB5237971.1"/>
    <property type="molecule type" value="Genomic_DNA"/>
</dbReference>
<organism evidence="1">
    <name type="scientific">uncultured Caudovirales phage</name>
    <dbReference type="NCBI Taxonomy" id="2100421"/>
    <lineage>
        <taxon>Viruses</taxon>
        <taxon>Duplodnaviria</taxon>
        <taxon>Heunggongvirae</taxon>
        <taxon>Uroviricota</taxon>
        <taxon>Caudoviricetes</taxon>
        <taxon>Peduoviridae</taxon>
        <taxon>Maltschvirus</taxon>
        <taxon>Maltschvirus maltsch</taxon>
    </lineage>
</organism>
<evidence type="ECO:0000313" key="1">
    <source>
        <dbReference type="EMBL" id="CAB4176336.1"/>
    </source>
</evidence>
<reference evidence="1" key="1">
    <citation type="submission" date="2020-05" db="EMBL/GenBank/DDBJ databases">
        <authorList>
            <person name="Chiriac C."/>
            <person name="Salcher M."/>
            <person name="Ghai R."/>
            <person name="Kavagutti S V."/>
        </authorList>
    </citation>
    <scope>NUCLEOTIDE SEQUENCE</scope>
</reference>
<evidence type="ECO:0000313" key="2">
    <source>
        <dbReference type="EMBL" id="CAB4182707.1"/>
    </source>
</evidence>
<proteinExistence type="predicted"/>
<dbReference type="EMBL" id="LR797371">
    <property type="protein sequence ID" value="CAB4211282.1"/>
    <property type="molecule type" value="Genomic_DNA"/>
</dbReference>
<dbReference type="EMBL" id="LR797258">
    <property type="protein sequence ID" value="CAB4197349.1"/>
    <property type="molecule type" value="Genomic_DNA"/>
</dbReference>
<evidence type="ECO:0000313" key="5">
    <source>
        <dbReference type="EMBL" id="CAB5237971.1"/>
    </source>
</evidence>
<dbReference type="EMBL" id="LR796941">
    <property type="protein sequence ID" value="CAB4176336.1"/>
    <property type="molecule type" value="Genomic_DNA"/>
</dbReference>